<proteinExistence type="predicted"/>
<dbReference type="SUPFAM" id="SSF46689">
    <property type="entry name" value="Homeodomain-like"/>
    <property type="match status" value="1"/>
</dbReference>
<name>A0ABU7JAR6_9GAMM</name>
<evidence type="ECO:0000313" key="5">
    <source>
        <dbReference type="EMBL" id="MEE2022789.1"/>
    </source>
</evidence>
<protein>
    <submittedName>
        <fullName evidence="5">Helix-turn-helix domain-containing protein</fullName>
    </submittedName>
</protein>
<dbReference type="Pfam" id="PF12833">
    <property type="entry name" value="HTH_18"/>
    <property type="match status" value="1"/>
</dbReference>
<gene>
    <name evidence="5" type="ORF">QWF21_00915</name>
</gene>
<evidence type="ECO:0000259" key="4">
    <source>
        <dbReference type="PROSITE" id="PS01124"/>
    </source>
</evidence>
<keyword evidence="1" id="KW-0805">Transcription regulation</keyword>
<dbReference type="Pfam" id="PF12625">
    <property type="entry name" value="Arabinose_bd"/>
    <property type="match status" value="1"/>
</dbReference>
<evidence type="ECO:0000256" key="2">
    <source>
        <dbReference type="ARBA" id="ARBA00023125"/>
    </source>
</evidence>
<dbReference type="PROSITE" id="PS01124">
    <property type="entry name" value="HTH_ARAC_FAMILY_2"/>
    <property type="match status" value="1"/>
</dbReference>
<keyword evidence="3" id="KW-0804">Transcription</keyword>
<dbReference type="InterPro" id="IPR018060">
    <property type="entry name" value="HTH_AraC"/>
</dbReference>
<dbReference type="EMBL" id="JAUGZK010000001">
    <property type="protein sequence ID" value="MEE2022789.1"/>
    <property type="molecule type" value="Genomic_DNA"/>
</dbReference>
<sequence length="341" mass="39243">MHYFLQDDPCLPARSSLMELLALCERRGLAANELLSGTSLFAADLHKPNARLSPRQLDKVIQRASRINYGDTLPLLLASATLYQQDLPLGKLLLQQKNLGKALACLYFFRQQLQPLVSLSVLCHQDRLSLYFSDSIGLAPLHQFTIEHSISLLLVLFSHYGLDANSCRKHVRIELCRPAPALLHDYRHHWPADIHFMQRHNRLSFPLAFLQQPGSTATTKEVLWLCRLQRHYSPSGMGLLSYSRRFLQRCLPVQPTPEQLANELGLSPAQLKRLLRQHHSHFSQLLDEARQQHALQLMLKPKQSNRQLASELGYSDEHNFRRAFKRWTGLQPSVIKDWFLI</sequence>
<reference evidence="5 6" key="1">
    <citation type="submission" date="2023-06" db="EMBL/GenBank/DDBJ databases">
        <title>Alkalimonas sp., MEB004 an alkaliphilic bacterium isolated from Lonar Lake, India.</title>
        <authorList>
            <person name="Joshi A."/>
            <person name="Thite S."/>
        </authorList>
    </citation>
    <scope>NUCLEOTIDE SEQUENCE [LARGE SCALE GENOMIC DNA]</scope>
    <source>
        <strain evidence="5 6">MEB004</strain>
    </source>
</reference>
<feature type="domain" description="HTH araC/xylS-type" evidence="4">
    <location>
        <begin position="241"/>
        <end position="338"/>
    </location>
</feature>
<dbReference type="RefSeq" id="WP_330086151.1">
    <property type="nucleotide sequence ID" value="NZ_JAUGZK010000001.1"/>
</dbReference>
<evidence type="ECO:0000256" key="1">
    <source>
        <dbReference type="ARBA" id="ARBA00023015"/>
    </source>
</evidence>
<dbReference type="PANTHER" id="PTHR47894:SF1">
    <property type="entry name" value="HTH-TYPE TRANSCRIPTIONAL REGULATOR VQSM"/>
    <property type="match status" value="1"/>
</dbReference>
<dbReference type="InterPro" id="IPR032687">
    <property type="entry name" value="AraC-type_N"/>
</dbReference>
<dbReference type="PANTHER" id="PTHR47894">
    <property type="entry name" value="HTH-TYPE TRANSCRIPTIONAL REGULATOR GADX"/>
    <property type="match status" value="1"/>
</dbReference>
<keyword evidence="2" id="KW-0238">DNA-binding</keyword>
<evidence type="ECO:0000313" key="6">
    <source>
        <dbReference type="Proteomes" id="UP001339167"/>
    </source>
</evidence>
<dbReference type="SMART" id="SM00342">
    <property type="entry name" value="HTH_ARAC"/>
    <property type="match status" value="1"/>
</dbReference>
<dbReference type="Gene3D" id="1.10.10.60">
    <property type="entry name" value="Homeodomain-like"/>
    <property type="match status" value="1"/>
</dbReference>
<organism evidence="5 6">
    <name type="scientific">Alkalimonas mucilaginosa</name>
    <dbReference type="NCBI Taxonomy" id="3057676"/>
    <lineage>
        <taxon>Bacteria</taxon>
        <taxon>Pseudomonadati</taxon>
        <taxon>Pseudomonadota</taxon>
        <taxon>Gammaproteobacteria</taxon>
        <taxon>Alkalimonas</taxon>
    </lineage>
</organism>
<evidence type="ECO:0000256" key="3">
    <source>
        <dbReference type="ARBA" id="ARBA00023163"/>
    </source>
</evidence>
<keyword evidence="6" id="KW-1185">Reference proteome</keyword>
<accession>A0ABU7JAR6</accession>
<dbReference type="InterPro" id="IPR009057">
    <property type="entry name" value="Homeodomain-like_sf"/>
</dbReference>
<comment type="caution">
    <text evidence="5">The sequence shown here is derived from an EMBL/GenBank/DDBJ whole genome shotgun (WGS) entry which is preliminary data.</text>
</comment>
<dbReference type="Proteomes" id="UP001339167">
    <property type="component" value="Unassembled WGS sequence"/>
</dbReference>